<feature type="signal peptide" evidence="1">
    <location>
        <begin position="1"/>
        <end position="25"/>
    </location>
</feature>
<dbReference type="PANTHER" id="PTHR35606">
    <property type="entry name" value="CELLULOSE-BINDING FAMILY II PROTEIN"/>
    <property type="match status" value="1"/>
</dbReference>
<feature type="chain" id="PRO_5035183150" description="Neutral zinc metallopeptidase" evidence="1">
    <location>
        <begin position="26"/>
        <end position="259"/>
    </location>
</feature>
<organism evidence="2 3">
    <name type="scientific">Phytophthora aleatoria</name>
    <dbReference type="NCBI Taxonomy" id="2496075"/>
    <lineage>
        <taxon>Eukaryota</taxon>
        <taxon>Sar</taxon>
        <taxon>Stramenopiles</taxon>
        <taxon>Oomycota</taxon>
        <taxon>Peronosporomycetes</taxon>
        <taxon>Peronosporales</taxon>
        <taxon>Peronosporaceae</taxon>
        <taxon>Phytophthora</taxon>
    </lineage>
</organism>
<dbReference type="PANTHER" id="PTHR35606:SF4">
    <property type="entry name" value="CELLULOSE-BINDING FAMILY II PROTEIN"/>
    <property type="match status" value="1"/>
</dbReference>
<proteinExistence type="predicted"/>
<evidence type="ECO:0000313" key="3">
    <source>
        <dbReference type="Proteomes" id="UP000709295"/>
    </source>
</evidence>
<evidence type="ECO:0000256" key="1">
    <source>
        <dbReference type="SAM" id="SignalP"/>
    </source>
</evidence>
<dbReference type="EMBL" id="JAENGY010001629">
    <property type="protein sequence ID" value="KAG6947974.1"/>
    <property type="molecule type" value="Genomic_DNA"/>
</dbReference>
<accession>A0A8J5IZM6</accession>
<evidence type="ECO:0000313" key="2">
    <source>
        <dbReference type="EMBL" id="KAG6947974.1"/>
    </source>
</evidence>
<gene>
    <name evidence="2" type="ORF">JG688_00015304</name>
</gene>
<keyword evidence="3" id="KW-1185">Reference proteome</keyword>
<dbReference type="Proteomes" id="UP000709295">
    <property type="component" value="Unassembled WGS sequence"/>
</dbReference>
<sequence length="259" mass="28657">MTPSLLSSFAAVVVATTLAFATTEAASTNSSASHAPFETITSKPGECVVGSPNTYVSAEDLANKKLTKEIAAKLQPMLTRQHTAWNRWIIGYDCWPYYDIKVNVVGIAVKDKSVLGWSDDSLGKIYVGDLDKDGSPQCPENCYRAADSYSGKWSESSGCDGKPFDISLWPTQDLGGGWGTYWGQQVDLDNMLLYLNENELEIVSHEMGHGFGLPDFDQQPKPDNFKPYIMDAMPSSTVRDTDGWLLCRVLENKKHNYDF</sequence>
<comment type="caution">
    <text evidence="2">The sequence shown here is derived from an EMBL/GenBank/DDBJ whole genome shotgun (WGS) entry which is preliminary data.</text>
</comment>
<reference evidence="2" key="1">
    <citation type="submission" date="2021-01" db="EMBL/GenBank/DDBJ databases">
        <title>Phytophthora aleatoria, a newly-described species from Pinus radiata is distinct from Phytophthora cactorum isolates based on comparative genomics.</title>
        <authorList>
            <person name="Mcdougal R."/>
            <person name="Panda P."/>
            <person name="Williams N."/>
            <person name="Studholme D.J."/>
        </authorList>
    </citation>
    <scope>NUCLEOTIDE SEQUENCE</scope>
    <source>
        <strain evidence="2">NZFS 4037</strain>
    </source>
</reference>
<keyword evidence="1" id="KW-0732">Signal</keyword>
<evidence type="ECO:0008006" key="4">
    <source>
        <dbReference type="Google" id="ProtNLM"/>
    </source>
</evidence>
<dbReference type="AlphaFoldDB" id="A0A8J5IZM6"/>
<name>A0A8J5IZM6_9STRA</name>
<protein>
    <recommendedName>
        <fullName evidence="4">Neutral zinc metallopeptidase</fullName>
    </recommendedName>
</protein>